<organism evidence="1 2">
    <name type="scientific">Trichoderma longibrachiatum ATCC 18648</name>
    <dbReference type="NCBI Taxonomy" id="983965"/>
    <lineage>
        <taxon>Eukaryota</taxon>
        <taxon>Fungi</taxon>
        <taxon>Dikarya</taxon>
        <taxon>Ascomycota</taxon>
        <taxon>Pezizomycotina</taxon>
        <taxon>Sordariomycetes</taxon>
        <taxon>Hypocreomycetidae</taxon>
        <taxon>Hypocreales</taxon>
        <taxon>Hypocreaceae</taxon>
        <taxon>Trichoderma</taxon>
    </lineage>
</organism>
<evidence type="ECO:0000313" key="1">
    <source>
        <dbReference type="EMBL" id="PTB74930.1"/>
    </source>
</evidence>
<sequence length="187" mass="20729">MYGRKKSRIRNPGAEKKKKKRAVAPEIVIHVRYPPVLLVESPPISTVFLFVCFAPSPGPSSSNYFASCAFPICLSLSLSPPACLRMLFVCLRLVMDTAQPNEKHKGARNKLPGSHFLARRCCLRYTAVDKLVGLVSSLPQTSTPTKRASLSLTHSLALSLLWLSLFLVKGYSRRWGRRSHMMAGSAE</sequence>
<accession>A0A2T4C029</accession>
<proteinExistence type="predicted"/>
<keyword evidence="2" id="KW-1185">Reference proteome</keyword>
<dbReference type="EMBL" id="KZ679135">
    <property type="protein sequence ID" value="PTB74930.1"/>
    <property type="molecule type" value="Genomic_DNA"/>
</dbReference>
<gene>
    <name evidence="1" type="ORF">M440DRAFT_1038115</name>
</gene>
<reference evidence="1 2" key="1">
    <citation type="submission" date="2016-07" db="EMBL/GenBank/DDBJ databases">
        <title>Multiple horizontal gene transfer events from other fungi enriched the ability of initially mycotrophic Trichoderma (Ascomycota) to feed on dead plant biomass.</title>
        <authorList>
            <consortium name="DOE Joint Genome Institute"/>
            <person name="Aerts A."/>
            <person name="Atanasova L."/>
            <person name="Chenthamara K."/>
            <person name="Zhang J."/>
            <person name="Grujic M."/>
            <person name="Henrissat B."/>
            <person name="Kuo A."/>
            <person name="Salamov A."/>
            <person name="Lipzen A."/>
            <person name="Labutti K."/>
            <person name="Barry K."/>
            <person name="Miao Y."/>
            <person name="Rahimi M.J."/>
            <person name="Shen Q."/>
            <person name="Grigoriev I.V."/>
            <person name="Kubicek C.P."/>
            <person name="Druzhinina I.S."/>
        </authorList>
    </citation>
    <scope>NUCLEOTIDE SEQUENCE [LARGE SCALE GENOMIC DNA]</scope>
    <source>
        <strain evidence="1 2">ATCC 18648</strain>
    </source>
</reference>
<evidence type="ECO:0000313" key="2">
    <source>
        <dbReference type="Proteomes" id="UP000240760"/>
    </source>
</evidence>
<name>A0A2T4C029_TRILO</name>
<dbReference type="AlphaFoldDB" id="A0A2T4C029"/>
<protein>
    <submittedName>
        <fullName evidence="1">Uncharacterized protein</fullName>
    </submittedName>
</protein>
<dbReference type="Proteomes" id="UP000240760">
    <property type="component" value="Unassembled WGS sequence"/>
</dbReference>